<dbReference type="Pfam" id="PF12796">
    <property type="entry name" value="Ank_2"/>
    <property type="match status" value="1"/>
</dbReference>
<dbReference type="InterPro" id="IPR002110">
    <property type="entry name" value="Ankyrin_rpt"/>
</dbReference>
<dbReference type="InterPro" id="IPR036770">
    <property type="entry name" value="Ankyrin_rpt-contain_sf"/>
</dbReference>
<protein>
    <recommendedName>
        <fullName evidence="3">Ankyrin repeat domain-containing protein</fullName>
    </recommendedName>
</protein>
<evidence type="ECO:0008006" key="3">
    <source>
        <dbReference type="Google" id="ProtNLM"/>
    </source>
</evidence>
<reference evidence="1 2" key="1">
    <citation type="submission" date="2018-08" db="EMBL/GenBank/DDBJ databases">
        <title>Genomic investigation of the strawberry pathogen Phytophthora fragariae indicates pathogenicity is determined by transcriptional variation in three key races.</title>
        <authorList>
            <person name="Adams T.M."/>
            <person name="Armitage A.D."/>
            <person name="Sobczyk M.K."/>
            <person name="Bates H.J."/>
            <person name="Dunwell J.M."/>
            <person name="Nellist C.F."/>
            <person name="Harrison R.J."/>
        </authorList>
    </citation>
    <scope>NUCLEOTIDE SEQUENCE [LARGE SCALE GENOMIC DNA]</scope>
    <source>
        <strain evidence="1 2">BC-1</strain>
    </source>
</reference>
<evidence type="ECO:0000313" key="2">
    <source>
        <dbReference type="Proteomes" id="UP000440367"/>
    </source>
</evidence>
<evidence type="ECO:0000313" key="1">
    <source>
        <dbReference type="EMBL" id="KAE9243266.1"/>
    </source>
</evidence>
<comment type="caution">
    <text evidence="1">The sequence shown here is derived from an EMBL/GenBank/DDBJ whole genome shotgun (WGS) entry which is preliminary data.</text>
</comment>
<sequence length="345" mass="37925">MTASWAHERRLESVHVRTAPKPARTARPSRCLRPLTGASAALRSVAPLVAALPHVLAAISAYLDYSPRFSVPRACTRTVRGPAKLHLLERLWSAQCAAEVSPRAQPPLDEADDLLYRQWAFARGTANAAARGDLRVVQWLCEVYYPQGRVTDAVESAARAGHVHILQWLYEHHARVFWGANEMRAAAQFNRVAVVKWLHAHTAPPFVGMNAIELAARNGNLPLVKWLHKVRGQWSGYGAGEAAAQGHLDVFKYMIKGHSVLRESALNAAAANGHLEAVKKLARRQPTLVTTRTTTAAAESGQLHVTKWLHGKKIDGKFVLWTTAAMDKASANGHLEMPPIETIFT</sequence>
<gene>
    <name evidence="1" type="ORF">PF002_g8332</name>
</gene>
<dbReference type="Proteomes" id="UP000440367">
    <property type="component" value="Unassembled WGS sequence"/>
</dbReference>
<dbReference type="InterPro" id="IPR052050">
    <property type="entry name" value="SecEffector_AnkRepeat"/>
</dbReference>
<dbReference type="PANTHER" id="PTHR46586:SF3">
    <property type="entry name" value="ANKYRIN REPEAT-CONTAINING PROTEIN"/>
    <property type="match status" value="1"/>
</dbReference>
<organism evidence="1 2">
    <name type="scientific">Phytophthora fragariae</name>
    <dbReference type="NCBI Taxonomy" id="53985"/>
    <lineage>
        <taxon>Eukaryota</taxon>
        <taxon>Sar</taxon>
        <taxon>Stramenopiles</taxon>
        <taxon>Oomycota</taxon>
        <taxon>Peronosporomycetes</taxon>
        <taxon>Peronosporales</taxon>
        <taxon>Peronosporaceae</taxon>
        <taxon>Phytophthora</taxon>
    </lineage>
</organism>
<dbReference type="AlphaFoldDB" id="A0A6A3ZXB6"/>
<dbReference type="EMBL" id="QXGD01000324">
    <property type="protein sequence ID" value="KAE9243266.1"/>
    <property type="molecule type" value="Genomic_DNA"/>
</dbReference>
<dbReference type="Gene3D" id="1.25.40.20">
    <property type="entry name" value="Ankyrin repeat-containing domain"/>
    <property type="match status" value="2"/>
</dbReference>
<proteinExistence type="predicted"/>
<dbReference type="SUPFAM" id="SSF48403">
    <property type="entry name" value="Ankyrin repeat"/>
    <property type="match status" value="1"/>
</dbReference>
<dbReference type="PANTHER" id="PTHR46586">
    <property type="entry name" value="ANKYRIN REPEAT-CONTAINING PROTEIN"/>
    <property type="match status" value="1"/>
</dbReference>
<name>A0A6A3ZXB6_9STRA</name>
<accession>A0A6A3ZXB6</accession>